<evidence type="ECO:0000313" key="5">
    <source>
        <dbReference type="Proteomes" id="UP000001977"/>
    </source>
</evidence>
<protein>
    <recommendedName>
        <fullName evidence="2">Outer membrane lipoprotein Blc</fullName>
    </recommendedName>
</protein>
<gene>
    <name evidence="4" type="ordered locus">BAV3189</name>
</gene>
<evidence type="ECO:0000259" key="3">
    <source>
        <dbReference type="Pfam" id="PF08212"/>
    </source>
</evidence>
<dbReference type="GeneID" id="92933554"/>
<sequence length="172" mass="19142">MRRLILSLVLLASGLGLAQAQPAAVRTVDHVDLDRYMGRWYEIAHLPMFFQRNCVGDTTAEYSQNTDGTVSVTNRCRTKNGSIDAATGTATVVADSGNAKLEVSFFRPFKGDYWIIGLDPEYRWAVVGSPNRKTLWVLARTPELAPADLQQALNIAKSQGYDLSELKYTEQR</sequence>
<comment type="function">
    <text evidence="2">Involved in the storage or transport of lipids necessary for membrane maintenance under stressful conditions. Displays a binding preference for lysophospholipids.</text>
</comment>
<dbReference type="GO" id="GO:0008289">
    <property type="term" value="F:lipid binding"/>
    <property type="evidence" value="ECO:0007669"/>
    <property type="project" value="UniProtKB-UniRule"/>
</dbReference>
<dbReference type="InterPro" id="IPR012674">
    <property type="entry name" value="Calycin"/>
</dbReference>
<comment type="subunit">
    <text evidence="2">Homodimer.</text>
</comment>
<dbReference type="InterPro" id="IPR000566">
    <property type="entry name" value="Lipocln_cytosolic_FA-bd_dom"/>
</dbReference>
<keyword evidence="2" id="KW-0998">Cell outer membrane</keyword>
<evidence type="ECO:0000256" key="2">
    <source>
        <dbReference type="PIRNR" id="PIRNR036893"/>
    </source>
</evidence>
<dbReference type="STRING" id="360910.BAV3189"/>
<dbReference type="HOGENOM" id="CLU_068449_3_1_4"/>
<keyword evidence="2" id="KW-0732">Signal</keyword>
<comment type="similarity">
    <text evidence="1 2">Belongs to the calycin superfamily. Lipocalin family.</text>
</comment>
<dbReference type="GO" id="GO:0009279">
    <property type="term" value="C:cell outer membrane"/>
    <property type="evidence" value="ECO:0007669"/>
    <property type="project" value="UniProtKB-SubCell"/>
</dbReference>
<dbReference type="OrthoDB" id="9793905at2"/>
<dbReference type="CDD" id="cd19438">
    <property type="entry name" value="lipocalin_Blc-like"/>
    <property type="match status" value="1"/>
</dbReference>
<dbReference type="PIRSF" id="PIRSF036893">
    <property type="entry name" value="Lipocalin_ApoD"/>
    <property type="match status" value="1"/>
</dbReference>
<dbReference type="PRINTS" id="PR01171">
    <property type="entry name" value="BCTLIPOCALIN"/>
</dbReference>
<dbReference type="PANTHER" id="PTHR10612">
    <property type="entry name" value="APOLIPOPROTEIN D"/>
    <property type="match status" value="1"/>
</dbReference>
<dbReference type="Proteomes" id="UP000001977">
    <property type="component" value="Chromosome"/>
</dbReference>
<evidence type="ECO:0000313" key="4">
    <source>
        <dbReference type="EMBL" id="CAJ50799.1"/>
    </source>
</evidence>
<feature type="domain" description="Lipocalin/cytosolic fatty-acid binding" evidence="3">
    <location>
        <begin position="31"/>
        <end position="171"/>
    </location>
</feature>
<keyword evidence="5" id="KW-1185">Reference proteome</keyword>
<dbReference type="Pfam" id="PF08212">
    <property type="entry name" value="Lipocalin_2"/>
    <property type="match status" value="1"/>
</dbReference>
<feature type="chain" id="PRO_5013435527" description="Outer membrane lipoprotein Blc" evidence="2">
    <location>
        <begin position="19"/>
        <end position="172"/>
    </location>
</feature>
<comment type="subcellular location">
    <subcellularLocation>
        <location evidence="2">Cell outer membrane</location>
    </subcellularLocation>
</comment>
<dbReference type="Gene3D" id="2.40.128.20">
    <property type="match status" value="1"/>
</dbReference>
<feature type="signal peptide" evidence="2">
    <location>
        <begin position="1"/>
        <end position="18"/>
    </location>
</feature>
<organism evidence="4 5">
    <name type="scientific">Bordetella avium (strain 197N)</name>
    <dbReference type="NCBI Taxonomy" id="360910"/>
    <lineage>
        <taxon>Bacteria</taxon>
        <taxon>Pseudomonadati</taxon>
        <taxon>Pseudomonadota</taxon>
        <taxon>Betaproteobacteria</taxon>
        <taxon>Burkholderiales</taxon>
        <taxon>Alcaligenaceae</taxon>
        <taxon>Bordetella</taxon>
    </lineage>
</organism>
<evidence type="ECO:0000256" key="1">
    <source>
        <dbReference type="ARBA" id="ARBA00006889"/>
    </source>
</evidence>
<reference evidence="4 5" key="1">
    <citation type="journal article" date="2006" name="J. Bacteriol.">
        <title>Comparison of the genome sequence of the poultry pathogen Bordetella avium with those of B. bronchiseptica, B. pertussis, and B. parapertussis reveals extensive diversity in surface structures associated with host interaction.</title>
        <authorList>
            <person name="Sebaihia M."/>
            <person name="Preston A."/>
            <person name="Maskell D.J."/>
            <person name="Kuzmiak H."/>
            <person name="Connell T.D."/>
            <person name="King N.D."/>
            <person name="Orndorff P.E."/>
            <person name="Miyamoto D.M."/>
            <person name="Thomson N.R."/>
            <person name="Harris D."/>
            <person name="Goble A."/>
            <person name="Lord A."/>
            <person name="Murphy L."/>
            <person name="Quail M.A."/>
            <person name="Rutter S."/>
            <person name="Squares R."/>
            <person name="Squares S."/>
            <person name="Woodward J."/>
            <person name="Parkhill J."/>
            <person name="Temple L.M."/>
        </authorList>
    </citation>
    <scope>NUCLEOTIDE SEQUENCE [LARGE SCALE GENOMIC DNA]</scope>
    <source>
        <strain evidence="4 5">197N</strain>
    </source>
</reference>
<dbReference type="PROSITE" id="PS00213">
    <property type="entry name" value="LIPOCALIN"/>
    <property type="match status" value="1"/>
</dbReference>
<keyword evidence="2" id="KW-0449">Lipoprotein</keyword>
<dbReference type="RefSeq" id="WP_012418827.1">
    <property type="nucleotide sequence ID" value="NC_010645.1"/>
</dbReference>
<accession>Q2KU61</accession>
<proteinExistence type="inferred from homology"/>
<dbReference type="InterPro" id="IPR047202">
    <property type="entry name" value="Lipocalin_Blc-like_dom"/>
</dbReference>
<dbReference type="eggNOG" id="COG3040">
    <property type="taxonomic scope" value="Bacteria"/>
</dbReference>
<dbReference type="AlphaFoldDB" id="Q2KU61"/>
<dbReference type="InterPro" id="IPR022272">
    <property type="entry name" value="Lipocalin_CS"/>
</dbReference>
<dbReference type="InterPro" id="IPR002446">
    <property type="entry name" value="Lipocalin_bac"/>
</dbReference>
<dbReference type="SUPFAM" id="SSF50814">
    <property type="entry name" value="Lipocalins"/>
    <property type="match status" value="1"/>
</dbReference>
<name>Q2KU61_BORA1</name>
<dbReference type="GO" id="GO:0006950">
    <property type="term" value="P:response to stress"/>
    <property type="evidence" value="ECO:0007669"/>
    <property type="project" value="UniProtKB-ARBA"/>
</dbReference>
<dbReference type="EMBL" id="AM167904">
    <property type="protein sequence ID" value="CAJ50799.1"/>
    <property type="molecule type" value="Genomic_DNA"/>
</dbReference>
<keyword evidence="2" id="KW-0446">Lipid-binding</keyword>
<dbReference type="KEGG" id="bav:BAV3189"/>
<dbReference type="InterPro" id="IPR022271">
    <property type="entry name" value="Lipocalin_ApoD"/>
</dbReference>
<dbReference type="PANTHER" id="PTHR10612:SF34">
    <property type="entry name" value="APOLIPOPROTEIN D"/>
    <property type="match status" value="1"/>
</dbReference>
<keyword evidence="2" id="KW-0472">Membrane</keyword>